<dbReference type="InterPro" id="IPR000073">
    <property type="entry name" value="AB_hydrolase_1"/>
</dbReference>
<gene>
    <name evidence="3" type="ORF">ACFPN2_01700</name>
</gene>
<evidence type="ECO:0000313" key="4">
    <source>
        <dbReference type="Proteomes" id="UP001595904"/>
    </source>
</evidence>
<evidence type="ECO:0000256" key="1">
    <source>
        <dbReference type="SAM" id="SignalP"/>
    </source>
</evidence>
<reference evidence="4" key="1">
    <citation type="journal article" date="2019" name="Int. J. Syst. Evol. Microbiol.">
        <title>The Global Catalogue of Microorganisms (GCM) 10K type strain sequencing project: providing services to taxonomists for standard genome sequencing and annotation.</title>
        <authorList>
            <consortium name="The Broad Institute Genomics Platform"/>
            <consortium name="The Broad Institute Genome Sequencing Center for Infectious Disease"/>
            <person name="Wu L."/>
            <person name="Ma J."/>
        </authorList>
    </citation>
    <scope>NUCLEOTIDE SEQUENCE [LARGE SCALE GENOMIC DNA]</scope>
    <source>
        <strain evidence="4">CGMCC 1.10759</strain>
    </source>
</reference>
<dbReference type="Pfam" id="PF00561">
    <property type="entry name" value="Abhydrolase_1"/>
    <property type="match status" value="1"/>
</dbReference>
<dbReference type="GO" id="GO:0016787">
    <property type="term" value="F:hydrolase activity"/>
    <property type="evidence" value="ECO:0007669"/>
    <property type="project" value="UniProtKB-KW"/>
</dbReference>
<proteinExistence type="predicted"/>
<evidence type="ECO:0000313" key="3">
    <source>
        <dbReference type="EMBL" id="MFC4307782.1"/>
    </source>
</evidence>
<organism evidence="3 4">
    <name type="scientific">Steroidobacter flavus</name>
    <dbReference type="NCBI Taxonomy" id="1842136"/>
    <lineage>
        <taxon>Bacteria</taxon>
        <taxon>Pseudomonadati</taxon>
        <taxon>Pseudomonadota</taxon>
        <taxon>Gammaproteobacteria</taxon>
        <taxon>Steroidobacterales</taxon>
        <taxon>Steroidobacteraceae</taxon>
        <taxon>Steroidobacter</taxon>
    </lineage>
</organism>
<protein>
    <submittedName>
        <fullName evidence="3">Alpha/beta hydrolase</fullName>
    </submittedName>
</protein>
<keyword evidence="1" id="KW-0732">Signal</keyword>
<evidence type="ECO:0000259" key="2">
    <source>
        <dbReference type="Pfam" id="PF00561"/>
    </source>
</evidence>
<comment type="caution">
    <text evidence="3">The sequence shown here is derived from an EMBL/GenBank/DDBJ whole genome shotgun (WGS) entry which is preliminary data.</text>
</comment>
<sequence length="517" mass="57037">MKFRRTAAAVALSLALSAVSHADAPARPIFSNPIQLPTEQGPLLADEGFIVVKENRGKADSRDILVNYLRFRSRGESGRDPLFVLPGGPGDLLDRRDFAKKHYPHSRIREALYRQTAHRDVVVVNQRGNFWALGNNGGFEASRPTPVPGNDETKEQATERWKQSIEQTFKTLTAGGVDLSGYDIVNMVEDVEDVRVALGYGKVIMSGISFGSQWGLSYMRVHPENVSRAMFSGVEPVDYGYDSPQALWGVLERIASSAEKSPIAAQLPKGGLIAAVKTVLARLEKAPATVEVKDPATGKAVTVTVRADDFRALLFSPWRGKALRDSPAMWPKFVTEVYNGDYRYVAARKLQGLFPFNGNVNLPLVDISLGITAKRDARLKKEPAVALIGDPNFFYRSWASVTPTKVVDDDFRNFYPIEIPTLLIQGDMDWSTPLDNVLDLGKHLQTGAVITVRTGTHIVGYELQEFQPELSEKIAAFIDLDTQTTLDAAAMLKSFPSEVSLPLQFEAPQSTALYDRL</sequence>
<dbReference type="Proteomes" id="UP001595904">
    <property type="component" value="Unassembled WGS sequence"/>
</dbReference>
<dbReference type="SUPFAM" id="SSF53474">
    <property type="entry name" value="alpha/beta-Hydrolases"/>
    <property type="match status" value="1"/>
</dbReference>
<feature type="chain" id="PRO_5045691836" evidence="1">
    <location>
        <begin position="23"/>
        <end position="517"/>
    </location>
</feature>
<accession>A0ABV8SLM4</accession>
<dbReference type="RefSeq" id="WP_380594337.1">
    <property type="nucleotide sequence ID" value="NZ_JBHSDU010000001.1"/>
</dbReference>
<feature type="signal peptide" evidence="1">
    <location>
        <begin position="1"/>
        <end position="22"/>
    </location>
</feature>
<keyword evidence="4" id="KW-1185">Reference proteome</keyword>
<name>A0ABV8SLM4_9GAMM</name>
<dbReference type="InterPro" id="IPR029058">
    <property type="entry name" value="AB_hydrolase_fold"/>
</dbReference>
<feature type="domain" description="AB hydrolase-1" evidence="2">
    <location>
        <begin position="81"/>
        <end position="459"/>
    </location>
</feature>
<keyword evidence="3" id="KW-0378">Hydrolase</keyword>
<dbReference type="EMBL" id="JBHSDU010000001">
    <property type="protein sequence ID" value="MFC4307782.1"/>
    <property type="molecule type" value="Genomic_DNA"/>
</dbReference>
<dbReference type="Gene3D" id="3.40.50.1820">
    <property type="entry name" value="alpha/beta hydrolase"/>
    <property type="match status" value="1"/>
</dbReference>